<gene>
    <name evidence="2" type="ORF">GIL414_LOCUS38187</name>
    <name evidence="3" type="ORF">GIL414_LOCUS57668</name>
</gene>
<evidence type="ECO:0000313" key="3">
    <source>
        <dbReference type="EMBL" id="CAF5007889.1"/>
    </source>
</evidence>
<feature type="non-terminal residue" evidence="2">
    <location>
        <position position="59"/>
    </location>
</feature>
<evidence type="ECO:0000313" key="2">
    <source>
        <dbReference type="EMBL" id="CAF4583562.1"/>
    </source>
</evidence>
<keyword evidence="1" id="KW-0812">Transmembrane</keyword>
<comment type="caution">
    <text evidence="2">The sequence shown here is derived from an EMBL/GenBank/DDBJ whole genome shotgun (WGS) entry which is preliminary data.</text>
</comment>
<dbReference type="AlphaFoldDB" id="A0A8S2YT26"/>
<dbReference type="Proteomes" id="UP000681720">
    <property type="component" value="Unassembled WGS sequence"/>
</dbReference>
<accession>A0A8S2YT26</accession>
<dbReference type="EMBL" id="CAJOBJ010209908">
    <property type="protein sequence ID" value="CAF5007889.1"/>
    <property type="molecule type" value="Genomic_DNA"/>
</dbReference>
<evidence type="ECO:0000256" key="1">
    <source>
        <dbReference type="SAM" id="Phobius"/>
    </source>
</evidence>
<sequence length="59" mass="7031">MLWTIWDQFTPHEWYFEFTLSLTSLFSLIVFIGHLSDLVCSPFLFSYDSIEFNIQFGCP</sequence>
<feature type="transmembrane region" description="Helical" evidence="1">
    <location>
        <begin position="20"/>
        <end position="45"/>
    </location>
</feature>
<keyword evidence="1" id="KW-0472">Membrane</keyword>
<evidence type="ECO:0000313" key="4">
    <source>
        <dbReference type="Proteomes" id="UP000681720"/>
    </source>
</evidence>
<proteinExistence type="predicted"/>
<organism evidence="2 4">
    <name type="scientific">Rotaria magnacalcarata</name>
    <dbReference type="NCBI Taxonomy" id="392030"/>
    <lineage>
        <taxon>Eukaryota</taxon>
        <taxon>Metazoa</taxon>
        <taxon>Spiralia</taxon>
        <taxon>Gnathifera</taxon>
        <taxon>Rotifera</taxon>
        <taxon>Eurotatoria</taxon>
        <taxon>Bdelloidea</taxon>
        <taxon>Philodinida</taxon>
        <taxon>Philodinidae</taxon>
        <taxon>Rotaria</taxon>
    </lineage>
</organism>
<name>A0A8S2YT26_9BILA</name>
<keyword evidence="1" id="KW-1133">Transmembrane helix</keyword>
<protein>
    <submittedName>
        <fullName evidence="2">Uncharacterized protein</fullName>
    </submittedName>
</protein>
<dbReference type="EMBL" id="CAJOBJ010100127">
    <property type="protein sequence ID" value="CAF4583562.1"/>
    <property type="molecule type" value="Genomic_DNA"/>
</dbReference>
<reference evidence="2" key="1">
    <citation type="submission" date="2021-02" db="EMBL/GenBank/DDBJ databases">
        <authorList>
            <person name="Nowell W R."/>
        </authorList>
    </citation>
    <scope>NUCLEOTIDE SEQUENCE</scope>
</reference>